<evidence type="ECO:0000256" key="5">
    <source>
        <dbReference type="SAM" id="MobiDB-lite"/>
    </source>
</evidence>
<feature type="region of interest" description="Disordered" evidence="5">
    <location>
        <begin position="1"/>
        <end position="20"/>
    </location>
</feature>
<name>A0ABN7J4U8_9BASI</name>
<dbReference type="InterPro" id="IPR011011">
    <property type="entry name" value="Znf_FYVE_PHD"/>
</dbReference>
<feature type="region of interest" description="Disordered" evidence="5">
    <location>
        <begin position="50"/>
        <end position="79"/>
    </location>
</feature>
<keyword evidence="1" id="KW-0479">Metal-binding</keyword>
<dbReference type="CDD" id="cd15517">
    <property type="entry name" value="PHD_TCF19_like"/>
    <property type="match status" value="1"/>
</dbReference>
<feature type="compositionally biased region" description="Basic and acidic residues" evidence="5">
    <location>
        <begin position="268"/>
        <end position="278"/>
    </location>
</feature>
<feature type="compositionally biased region" description="Polar residues" evidence="5">
    <location>
        <begin position="252"/>
        <end position="266"/>
    </location>
</feature>
<dbReference type="InterPro" id="IPR019786">
    <property type="entry name" value="Zinc_finger_PHD-type_CS"/>
</dbReference>
<sequence>MPQHASASQTQTHGHATTMPARPAMTSLSMAGRGGPAAAPAAPAFQAAQRIRAMSSQAGPSSLRVHATSGTSFPTQRHASMKAASTASISVDEPVKVKLHNDRIYYIPWHKVGARVATPNFHEVLAQWCCVISSPSITGGSSGDDVWECLFTSLRPYQDDLLKYGFRCDAKPRVKVEGGGVKVEGASKVTNEIIEISSDEHSDAEPDAEGAEGAGPLSRKIAAVEAKAKKDKKRKLSGTSDSAGKERHAAPSATSKKGCGSTQQQYKVKVDPKNDPKKQICPVCNKKETPEPWSEDETGQGNGKLKSPEIFWVCCDVISCQQWYHSDCLEVVAQGGLRHEKPRAGKAWRCAVCKLAGLIPKKP</sequence>
<evidence type="ECO:0000256" key="3">
    <source>
        <dbReference type="ARBA" id="ARBA00022833"/>
    </source>
</evidence>
<evidence type="ECO:0000313" key="7">
    <source>
        <dbReference type="EMBL" id="CAD6952409.1"/>
    </source>
</evidence>
<keyword evidence="3" id="KW-0862">Zinc</keyword>
<feature type="compositionally biased region" description="Polar residues" evidence="5">
    <location>
        <begin position="1"/>
        <end position="15"/>
    </location>
</feature>
<dbReference type="PROSITE" id="PS01359">
    <property type="entry name" value="ZF_PHD_1"/>
    <property type="match status" value="1"/>
</dbReference>
<organism evidence="7 8">
    <name type="scientific">Tilletia caries</name>
    <name type="common">wheat bunt fungus</name>
    <dbReference type="NCBI Taxonomy" id="13290"/>
    <lineage>
        <taxon>Eukaryota</taxon>
        <taxon>Fungi</taxon>
        <taxon>Dikarya</taxon>
        <taxon>Basidiomycota</taxon>
        <taxon>Ustilaginomycotina</taxon>
        <taxon>Exobasidiomycetes</taxon>
        <taxon>Tilletiales</taxon>
        <taxon>Tilletiaceae</taxon>
        <taxon>Tilletia</taxon>
    </lineage>
</organism>
<dbReference type="PROSITE" id="PS50016">
    <property type="entry name" value="ZF_PHD_2"/>
    <property type="match status" value="1"/>
</dbReference>
<reference evidence="7" key="1">
    <citation type="submission" date="2020-10" db="EMBL/GenBank/DDBJ databases">
        <authorList>
            <person name="Sedaghatjoo S."/>
        </authorList>
    </citation>
    <scope>NUCLEOTIDE SEQUENCE</scope>
    <source>
        <strain evidence="7">AZH3</strain>
    </source>
</reference>
<comment type="caution">
    <text evidence="7">The sequence shown here is derived from an EMBL/GenBank/DDBJ whole genome shotgun (WGS) entry which is preliminary data.</text>
</comment>
<dbReference type="Gene3D" id="3.30.40.10">
    <property type="entry name" value="Zinc/RING finger domain, C3HC4 (zinc finger)"/>
    <property type="match status" value="1"/>
</dbReference>
<evidence type="ECO:0000256" key="2">
    <source>
        <dbReference type="ARBA" id="ARBA00022771"/>
    </source>
</evidence>
<dbReference type="SMART" id="SM00249">
    <property type="entry name" value="PHD"/>
    <property type="match status" value="1"/>
</dbReference>
<evidence type="ECO:0000259" key="6">
    <source>
        <dbReference type="PROSITE" id="PS50016"/>
    </source>
</evidence>
<gene>
    <name evidence="7" type="ORF">JKIAZH3_G9376</name>
</gene>
<proteinExistence type="predicted"/>
<protein>
    <recommendedName>
        <fullName evidence="6">PHD-type domain-containing protein</fullName>
    </recommendedName>
</protein>
<dbReference type="InterPro" id="IPR001965">
    <property type="entry name" value="Znf_PHD"/>
</dbReference>
<accession>A0ABN7J4U8</accession>
<evidence type="ECO:0000313" key="8">
    <source>
        <dbReference type="Proteomes" id="UP000836402"/>
    </source>
</evidence>
<feature type="compositionally biased region" description="Low complexity" evidence="5">
    <location>
        <begin position="214"/>
        <end position="225"/>
    </location>
</feature>
<dbReference type="InterPro" id="IPR019787">
    <property type="entry name" value="Znf_PHD-finger"/>
</dbReference>
<evidence type="ECO:0000256" key="1">
    <source>
        <dbReference type="ARBA" id="ARBA00022723"/>
    </source>
</evidence>
<keyword evidence="8" id="KW-1185">Reference proteome</keyword>
<dbReference type="EMBL" id="CAJHJG010005752">
    <property type="protein sequence ID" value="CAD6952409.1"/>
    <property type="molecule type" value="Genomic_DNA"/>
</dbReference>
<feature type="region of interest" description="Disordered" evidence="5">
    <location>
        <begin position="196"/>
        <end position="302"/>
    </location>
</feature>
<keyword evidence="2 4" id="KW-0863">Zinc-finger</keyword>
<dbReference type="Proteomes" id="UP000836402">
    <property type="component" value="Unassembled WGS sequence"/>
</dbReference>
<dbReference type="SUPFAM" id="SSF57903">
    <property type="entry name" value="FYVE/PHD zinc finger"/>
    <property type="match status" value="1"/>
</dbReference>
<feature type="domain" description="PHD-type" evidence="6">
    <location>
        <begin position="278"/>
        <end position="356"/>
    </location>
</feature>
<evidence type="ECO:0000256" key="4">
    <source>
        <dbReference type="PROSITE-ProRule" id="PRU00146"/>
    </source>
</evidence>
<dbReference type="InterPro" id="IPR013083">
    <property type="entry name" value="Znf_RING/FYVE/PHD"/>
</dbReference>
<feature type="compositionally biased region" description="Polar residues" evidence="5">
    <location>
        <begin position="68"/>
        <end position="79"/>
    </location>
</feature>